<comment type="caution">
    <text evidence="6">The sequence shown here is derived from an EMBL/GenBank/DDBJ whole genome shotgun (WGS) entry which is preliminary data.</text>
</comment>
<dbReference type="AlphaFoldDB" id="A0A4Q1B8I5"/>
<feature type="compositionally biased region" description="Basic and acidic residues" evidence="5">
    <location>
        <begin position="185"/>
        <end position="195"/>
    </location>
</feature>
<dbReference type="VEuPathDB" id="FungiDB:TREMEDRAFT_57256"/>
<keyword evidence="7" id="KW-1185">Reference proteome</keyword>
<evidence type="ECO:0000256" key="4">
    <source>
        <dbReference type="ARBA" id="ARBA00023242"/>
    </source>
</evidence>
<comment type="similarity">
    <text evidence="2">Belongs to the SLX9 family.</text>
</comment>
<dbReference type="GO" id="GO:0000462">
    <property type="term" value="P:maturation of SSU-rRNA from tricistronic rRNA transcript (SSU-rRNA, 5.8S rRNA, LSU-rRNA)"/>
    <property type="evidence" value="ECO:0007669"/>
    <property type="project" value="InterPro"/>
</dbReference>
<comment type="subcellular location">
    <subcellularLocation>
        <location evidence="1">Nucleus</location>
        <location evidence="1">Nucleolus</location>
    </subcellularLocation>
</comment>
<evidence type="ECO:0000256" key="1">
    <source>
        <dbReference type="ARBA" id="ARBA00004604"/>
    </source>
</evidence>
<evidence type="ECO:0000256" key="3">
    <source>
        <dbReference type="ARBA" id="ARBA00021321"/>
    </source>
</evidence>
<feature type="compositionally biased region" description="Basic and acidic residues" evidence="5">
    <location>
        <begin position="161"/>
        <end position="176"/>
    </location>
</feature>
<feature type="compositionally biased region" description="Basic residues" evidence="5">
    <location>
        <begin position="115"/>
        <end position="126"/>
    </location>
</feature>
<organism evidence="6 7">
    <name type="scientific">Tremella mesenterica</name>
    <name type="common">Jelly fungus</name>
    <dbReference type="NCBI Taxonomy" id="5217"/>
    <lineage>
        <taxon>Eukaryota</taxon>
        <taxon>Fungi</taxon>
        <taxon>Dikarya</taxon>
        <taxon>Basidiomycota</taxon>
        <taxon>Agaricomycotina</taxon>
        <taxon>Tremellomycetes</taxon>
        <taxon>Tremellales</taxon>
        <taxon>Tremellaceae</taxon>
        <taxon>Tremella</taxon>
    </lineage>
</organism>
<reference evidence="6 7" key="1">
    <citation type="submission" date="2016-06" db="EMBL/GenBank/DDBJ databases">
        <title>Evolution of pathogenesis and genome organization in the Tremellales.</title>
        <authorList>
            <person name="Cuomo C."/>
            <person name="Litvintseva A."/>
            <person name="Heitman J."/>
            <person name="Chen Y."/>
            <person name="Sun S."/>
            <person name="Springer D."/>
            <person name="Dromer F."/>
            <person name="Young S."/>
            <person name="Zeng Q."/>
            <person name="Chapman S."/>
            <person name="Gujja S."/>
            <person name="Saif S."/>
            <person name="Birren B."/>
        </authorList>
    </citation>
    <scope>NUCLEOTIDE SEQUENCE [LARGE SCALE GENOMIC DNA]</scope>
    <source>
        <strain evidence="6 7">ATCC 28783</strain>
    </source>
</reference>
<dbReference type="InParanoid" id="A0A4Q1B8I5"/>
<evidence type="ECO:0000313" key="6">
    <source>
        <dbReference type="EMBL" id="RXK35059.1"/>
    </source>
</evidence>
<dbReference type="GO" id="GO:0005730">
    <property type="term" value="C:nucleolus"/>
    <property type="evidence" value="ECO:0007669"/>
    <property type="project" value="UniProtKB-SubCell"/>
</dbReference>
<dbReference type="Pfam" id="PF15341">
    <property type="entry name" value="SLX9"/>
    <property type="match status" value="1"/>
</dbReference>
<name>A0A4Q1B8I5_TREME</name>
<evidence type="ECO:0000313" key="7">
    <source>
        <dbReference type="Proteomes" id="UP000289152"/>
    </source>
</evidence>
<dbReference type="Proteomes" id="UP000289152">
    <property type="component" value="Unassembled WGS sequence"/>
</dbReference>
<proteinExistence type="inferred from homology"/>
<dbReference type="GO" id="GO:0030686">
    <property type="term" value="C:90S preribosome"/>
    <property type="evidence" value="ECO:0007669"/>
    <property type="project" value="InterPro"/>
</dbReference>
<evidence type="ECO:0000256" key="5">
    <source>
        <dbReference type="SAM" id="MobiDB-lite"/>
    </source>
</evidence>
<feature type="region of interest" description="Disordered" evidence="5">
    <location>
        <begin position="78"/>
        <end position="195"/>
    </location>
</feature>
<dbReference type="GO" id="GO:0030688">
    <property type="term" value="C:preribosome, small subunit precursor"/>
    <property type="evidence" value="ECO:0007669"/>
    <property type="project" value="InterPro"/>
</dbReference>
<gene>
    <name evidence="6" type="ORF">M231_07679</name>
</gene>
<dbReference type="InterPro" id="IPR028160">
    <property type="entry name" value="Slx9-like"/>
</dbReference>
<keyword evidence="4" id="KW-0539">Nucleus</keyword>
<dbReference type="OrthoDB" id="18703at2759"/>
<dbReference type="EMBL" id="SDIL01000161">
    <property type="protein sequence ID" value="RXK35059.1"/>
    <property type="molecule type" value="Genomic_DNA"/>
</dbReference>
<accession>A0A4Q1B8I5</accession>
<evidence type="ECO:0000256" key="2">
    <source>
        <dbReference type="ARBA" id="ARBA00011022"/>
    </source>
</evidence>
<sequence>MVDRTPVIGHRRSPLFTLLSLSNPPYRPLSKLVPTFDTTMPRISREKAKRHAAAVSLPKRNFAVPESQVKEVIPGTLPAPVNDSSAECHLSQASTSERRIKFLPPPALAPQPYSRSHRKRQNRKARQSLLGGTLNPLVSALSESLGEPTPSQPPKRTLAVRAEERQKAEAKTKESSKIGQGKTKPLSEKARRKQIESEGLRARMVAQLPGFRAQPWAVIRQYAGEVIAQKEKPQKA</sequence>
<protein>
    <recommendedName>
        <fullName evidence="3">Ribosome biogenesis protein SLX9</fullName>
    </recommendedName>
</protein>